<evidence type="ECO:0000313" key="2">
    <source>
        <dbReference type="Proteomes" id="UP000290289"/>
    </source>
</evidence>
<evidence type="ECO:0000313" key="1">
    <source>
        <dbReference type="EMBL" id="RXH89763.1"/>
    </source>
</evidence>
<name>A0A498J7I1_MALDO</name>
<gene>
    <name evidence="1" type="ORF">DVH24_032120</name>
</gene>
<evidence type="ECO:0008006" key="3">
    <source>
        <dbReference type="Google" id="ProtNLM"/>
    </source>
</evidence>
<dbReference type="SUPFAM" id="SSF52047">
    <property type="entry name" value="RNI-like"/>
    <property type="match status" value="1"/>
</dbReference>
<sequence length="433" mass="49125">MKSITTALPRRHENSNIRVFRVLGHMSCSDLYDFIGRVVKHRVEELSLEIWPRDNCEIPYCLIECDSLRASPPLWIARGTGTRKGPEARWTTLQPWRVRVRVGARAQGGPEGLQPHFHLIARREGSKGGVALRSLKLETGALQYRCIGRPILLKLSSKSGLCSFHSLSLTGVHFSDSALDDVDLFISSSFPSIERLTVDYCKNMSHDLIVRSPNLKDVQISGIVINSLDISGTRLENLKIQYCRAIWLDNVVSWIKIFALNLRLLDWEVNKITEKILIDIFPLLTIKGRTGLGFKGMACTSLKKCEIPGIACLLKSSHVVHTFMLELWSTGHNARWNNPLLDNTRCTEEQYLQNQVQGSNAFLCQLKVVKPYTNFSVFYSTINIVRFLFEQGRSLQDMIFCCSVKPLSFWLNEIRRIEGFPRASSEVKISVVS</sequence>
<dbReference type="Proteomes" id="UP000290289">
    <property type="component" value="Chromosome 9"/>
</dbReference>
<comment type="caution">
    <text evidence="1">The sequence shown here is derived from an EMBL/GenBank/DDBJ whole genome shotgun (WGS) entry which is preliminary data.</text>
</comment>
<accession>A0A498J7I1</accession>
<dbReference type="Gene3D" id="3.80.10.10">
    <property type="entry name" value="Ribonuclease Inhibitor"/>
    <property type="match status" value="1"/>
</dbReference>
<dbReference type="InterPro" id="IPR032675">
    <property type="entry name" value="LRR_dom_sf"/>
</dbReference>
<proteinExistence type="predicted"/>
<keyword evidence="2" id="KW-1185">Reference proteome</keyword>
<reference evidence="1 2" key="1">
    <citation type="submission" date="2018-10" db="EMBL/GenBank/DDBJ databases">
        <title>A high-quality apple genome assembly.</title>
        <authorList>
            <person name="Hu J."/>
        </authorList>
    </citation>
    <scope>NUCLEOTIDE SEQUENCE [LARGE SCALE GENOMIC DNA]</scope>
    <source>
        <strain evidence="2">cv. HFTH1</strain>
        <tissue evidence="1">Young leaf</tissue>
    </source>
</reference>
<dbReference type="EMBL" id="RDQH01000335">
    <property type="protein sequence ID" value="RXH89763.1"/>
    <property type="molecule type" value="Genomic_DNA"/>
</dbReference>
<organism evidence="1 2">
    <name type="scientific">Malus domestica</name>
    <name type="common">Apple</name>
    <name type="synonym">Pyrus malus</name>
    <dbReference type="NCBI Taxonomy" id="3750"/>
    <lineage>
        <taxon>Eukaryota</taxon>
        <taxon>Viridiplantae</taxon>
        <taxon>Streptophyta</taxon>
        <taxon>Embryophyta</taxon>
        <taxon>Tracheophyta</taxon>
        <taxon>Spermatophyta</taxon>
        <taxon>Magnoliopsida</taxon>
        <taxon>eudicotyledons</taxon>
        <taxon>Gunneridae</taxon>
        <taxon>Pentapetalae</taxon>
        <taxon>rosids</taxon>
        <taxon>fabids</taxon>
        <taxon>Rosales</taxon>
        <taxon>Rosaceae</taxon>
        <taxon>Amygdaloideae</taxon>
        <taxon>Maleae</taxon>
        <taxon>Malus</taxon>
    </lineage>
</organism>
<dbReference type="AlphaFoldDB" id="A0A498J7I1"/>
<protein>
    <recommendedName>
        <fullName evidence="3">FBD domain-containing protein</fullName>
    </recommendedName>
</protein>